<protein>
    <submittedName>
        <fullName evidence="9">ABC transporter permease</fullName>
    </submittedName>
</protein>
<dbReference type="InterPro" id="IPR035906">
    <property type="entry name" value="MetI-like_sf"/>
</dbReference>
<evidence type="ECO:0000256" key="3">
    <source>
        <dbReference type="ARBA" id="ARBA00022475"/>
    </source>
</evidence>
<name>A0A3E0W807_9MICO</name>
<dbReference type="PANTHER" id="PTHR43163:SF6">
    <property type="entry name" value="DIPEPTIDE TRANSPORT SYSTEM PERMEASE PROTEIN DPPB-RELATED"/>
    <property type="match status" value="1"/>
</dbReference>
<dbReference type="SUPFAM" id="SSF161098">
    <property type="entry name" value="MetI-like"/>
    <property type="match status" value="1"/>
</dbReference>
<reference evidence="9 10" key="1">
    <citation type="submission" date="2017-04" db="EMBL/GenBank/DDBJ databases">
        <title>Comparative genome analysis of Subtercola boreus.</title>
        <authorList>
            <person name="Cho Y.-J."/>
            <person name="Cho A."/>
            <person name="Kim O.-S."/>
            <person name="Lee J.-I."/>
        </authorList>
    </citation>
    <scope>NUCLEOTIDE SEQUENCE [LARGE SCALE GENOMIC DNA]</scope>
    <source>
        <strain evidence="9 10">P28004</strain>
    </source>
</reference>
<dbReference type="EMBL" id="NBXE01000035">
    <property type="protein sequence ID" value="RFA25071.1"/>
    <property type="molecule type" value="Genomic_DNA"/>
</dbReference>
<feature type="transmembrane region" description="Helical" evidence="7">
    <location>
        <begin position="101"/>
        <end position="122"/>
    </location>
</feature>
<evidence type="ECO:0000256" key="7">
    <source>
        <dbReference type="RuleBase" id="RU363032"/>
    </source>
</evidence>
<feature type="domain" description="ABC transmembrane type-1" evidence="8">
    <location>
        <begin position="95"/>
        <end position="315"/>
    </location>
</feature>
<feature type="transmembrane region" description="Helical" evidence="7">
    <location>
        <begin position="196"/>
        <end position="215"/>
    </location>
</feature>
<evidence type="ECO:0000313" key="10">
    <source>
        <dbReference type="Proteomes" id="UP000257080"/>
    </source>
</evidence>
<keyword evidence="5 7" id="KW-1133">Transmembrane helix</keyword>
<dbReference type="PROSITE" id="PS50928">
    <property type="entry name" value="ABC_TM1"/>
    <property type="match status" value="1"/>
</dbReference>
<sequence>MTRFLLRRLGSAVVLILILSAVIFLLQSVSTADPVKAYLGANASPAAVAAARQSLGLDDPLPVRYVDFLTNLVQGDLGVSYRTHRPVVTDLQAFLPATMELVLWSFVIAVLLGGLFAVSGALRWRGSSIFRGPLLVLATAPPFLLALGGIVLFYAQLHILPANGRGPGETGPTGFLLIDTLVAGDPAGFASAAQHLLLPAVVLAIAPAIAIGRIMRSSLTNTLGADYVRTAESKGLTPFRVLGRHVVRNSLGPGLSMAGLQLGFMFAGVVVVEQIFSWPGIGNYLAASIPTSDFPAIAAVTLVLGTIYIVANALVDVLQAVADPRLSA</sequence>
<accession>A0A3E0W807</accession>
<comment type="caution">
    <text evidence="9">The sequence shown here is derived from an EMBL/GenBank/DDBJ whole genome shotgun (WGS) entry which is preliminary data.</text>
</comment>
<dbReference type="Pfam" id="PF00528">
    <property type="entry name" value="BPD_transp_1"/>
    <property type="match status" value="1"/>
</dbReference>
<comment type="similarity">
    <text evidence="7">Belongs to the binding-protein-dependent transport system permease family.</text>
</comment>
<dbReference type="Proteomes" id="UP000257080">
    <property type="component" value="Unassembled WGS sequence"/>
</dbReference>
<dbReference type="CDD" id="cd06261">
    <property type="entry name" value="TM_PBP2"/>
    <property type="match status" value="1"/>
</dbReference>
<evidence type="ECO:0000256" key="5">
    <source>
        <dbReference type="ARBA" id="ARBA00022989"/>
    </source>
</evidence>
<dbReference type="GO" id="GO:0055085">
    <property type="term" value="P:transmembrane transport"/>
    <property type="evidence" value="ECO:0007669"/>
    <property type="project" value="InterPro"/>
</dbReference>
<dbReference type="OrthoDB" id="9778910at2"/>
<evidence type="ECO:0000256" key="1">
    <source>
        <dbReference type="ARBA" id="ARBA00004651"/>
    </source>
</evidence>
<feature type="transmembrane region" description="Helical" evidence="7">
    <location>
        <begin position="134"/>
        <end position="155"/>
    </location>
</feature>
<proteinExistence type="inferred from homology"/>
<dbReference type="PANTHER" id="PTHR43163">
    <property type="entry name" value="DIPEPTIDE TRANSPORT SYSTEM PERMEASE PROTEIN DPPB-RELATED"/>
    <property type="match status" value="1"/>
</dbReference>
<keyword evidence="3" id="KW-1003">Cell membrane</keyword>
<evidence type="ECO:0000259" key="8">
    <source>
        <dbReference type="PROSITE" id="PS50928"/>
    </source>
</evidence>
<dbReference type="GO" id="GO:0005886">
    <property type="term" value="C:plasma membrane"/>
    <property type="evidence" value="ECO:0007669"/>
    <property type="project" value="UniProtKB-SubCell"/>
</dbReference>
<dbReference type="RefSeq" id="WP_116419968.1">
    <property type="nucleotide sequence ID" value="NZ_NBXC01000030.1"/>
</dbReference>
<feature type="transmembrane region" description="Helical" evidence="7">
    <location>
        <begin position="296"/>
        <end position="315"/>
    </location>
</feature>
<gene>
    <name evidence="9" type="ORF">B7R25_16110</name>
</gene>
<evidence type="ECO:0000313" key="9">
    <source>
        <dbReference type="EMBL" id="RFA25071.1"/>
    </source>
</evidence>
<dbReference type="InterPro" id="IPR045621">
    <property type="entry name" value="BPD_transp_1_N"/>
</dbReference>
<comment type="subcellular location">
    <subcellularLocation>
        <location evidence="1 7">Cell membrane</location>
        <topology evidence="1 7">Multi-pass membrane protein</topology>
    </subcellularLocation>
</comment>
<dbReference type="InterPro" id="IPR000515">
    <property type="entry name" value="MetI-like"/>
</dbReference>
<dbReference type="AlphaFoldDB" id="A0A3E0W807"/>
<dbReference type="Pfam" id="PF19300">
    <property type="entry name" value="BPD_transp_1_N"/>
    <property type="match status" value="1"/>
</dbReference>
<keyword evidence="6 7" id="KW-0472">Membrane</keyword>
<evidence type="ECO:0000256" key="2">
    <source>
        <dbReference type="ARBA" id="ARBA00022448"/>
    </source>
</evidence>
<keyword evidence="4 7" id="KW-0812">Transmembrane</keyword>
<organism evidence="9 10">
    <name type="scientific">Subtercola boreus</name>
    <dbReference type="NCBI Taxonomy" id="120213"/>
    <lineage>
        <taxon>Bacteria</taxon>
        <taxon>Bacillati</taxon>
        <taxon>Actinomycetota</taxon>
        <taxon>Actinomycetes</taxon>
        <taxon>Micrococcales</taxon>
        <taxon>Microbacteriaceae</taxon>
        <taxon>Subtercola</taxon>
    </lineage>
</organism>
<evidence type="ECO:0000256" key="4">
    <source>
        <dbReference type="ARBA" id="ARBA00022692"/>
    </source>
</evidence>
<evidence type="ECO:0000256" key="6">
    <source>
        <dbReference type="ARBA" id="ARBA00023136"/>
    </source>
</evidence>
<dbReference type="Gene3D" id="1.10.3720.10">
    <property type="entry name" value="MetI-like"/>
    <property type="match status" value="1"/>
</dbReference>
<keyword evidence="2 7" id="KW-0813">Transport</keyword>
<feature type="transmembrane region" description="Helical" evidence="7">
    <location>
        <begin position="254"/>
        <end position="276"/>
    </location>
</feature>